<name>A0A4Y2GJW1_ARAVE</name>
<proteinExistence type="predicted"/>
<gene>
    <name evidence="2" type="ORF">AVEN_64812_1</name>
</gene>
<protein>
    <submittedName>
        <fullName evidence="2">Uncharacterized protein</fullName>
    </submittedName>
</protein>
<dbReference type="AlphaFoldDB" id="A0A4Y2GJW1"/>
<reference evidence="2 3" key="1">
    <citation type="journal article" date="2019" name="Sci. Rep.">
        <title>Orb-weaving spider Araneus ventricosus genome elucidates the spidroin gene catalogue.</title>
        <authorList>
            <person name="Kono N."/>
            <person name="Nakamura H."/>
            <person name="Ohtoshi R."/>
            <person name="Moran D.A.P."/>
            <person name="Shinohara A."/>
            <person name="Yoshida Y."/>
            <person name="Fujiwara M."/>
            <person name="Mori M."/>
            <person name="Tomita M."/>
            <person name="Arakawa K."/>
        </authorList>
    </citation>
    <scope>NUCLEOTIDE SEQUENCE [LARGE SCALE GENOMIC DNA]</scope>
</reference>
<comment type="caution">
    <text evidence="2">The sequence shown here is derived from an EMBL/GenBank/DDBJ whole genome shotgun (WGS) entry which is preliminary data.</text>
</comment>
<dbReference type="Proteomes" id="UP000499080">
    <property type="component" value="Unassembled WGS sequence"/>
</dbReference>
<feature type="compositionally biased region" description="Basic residues" evidence="1">
    <location>
        <begin position="29"/>
        <end position="44"/>
    </location>
</feature>
<evidence type="ECO:0000256" key="1">
    <source>
        <dbReference type="SAM" id="MobiDB-lite"/>
    </source>
</evidence>
<feature type="compositionally biased region" description="Basic and acidic residues" evidence="1">
    <location>
        <begin position="45"/>
        <end position="57"/>
    </location>
</feature>
<feature type="region of interest" description="Disordered" evidence="1">
    <location>
        <begin position="29"/>
        <end position="57"/>
    </location>
</feature>
<organism evidence="2 3">
    <name type="scientific">Araneus ventricosus</name>
    <name type="common">Orbweaver spider</name>
    <name type="synonym">Epeira ventricosa</name>
    <dbReference type="NCBI Taxonomy" id="182803"/>
    <lineage>
        <taxon>Eukaryota</taxon>
        <taxon>Metazoa</taxon>
        <taxon>Ecdysozoa</taxon>
        <taxon>Arthropoda</taxon>
        <taxon>Chelicerata</taxon>
        <taxon>Arachnida</taxon>
        <taxon>Araneae</taxon>
        <taxon>Araneomorphae</taxon>
        <taxon>Entelegynae</taxon>
        <taxon>Araneoidea</taxon>
        <taxon>Araneidae</taxon>
        <taxon>Araneus</taxon>
    </lineage>
</organism>
<keyword evidence="3" id="KW-1185">Reference proteome</keyword>
<sequence>MYQRASRLEILLDIETSGRIKDDIFQKLQHGKGMKRKRSPRKSQSKHDPRKNERERKIFSHKMEGPICLKSELDLFEKVPIQLSIEGSAFTEIQPVASLSENSPLEFFFSGNGDQYLDLAYSILHLQIKVVKKNAGIIENAKYIAPINYILNTLFS</sequence>
<dbReference type="OrthoDB" id="6537905at2759"/>
<evidence type="ECO:0000313" key="2">
    <source>
        <dbReference type="EMBL" id="GBM53883.1"/>
    </source>
</evidence>
<evidence type="ECO:0000313" key="3">
    <source>
        <dbReference type="Proteomes" id="UP000499080"/>
    </source>
</evidence>
<accession>A0A4Y2GJW1</accession>
<dbReference type="EMBL" id="BGPR01001437">
    <property type="protein sequence ID" value="GBM53883.1"/>
    <property type="molecule type" value="Genomic_DNA"/>
</dbReference>